<dbReference type="GO" id="GO:0008930">
    <property type="term" value="F:methylthioadenosine nucleosidase activity"/>
    <property type="evidence" value="ECO:0007669"/>
    <property type="project" value="TreeGrafter"/>
</dbReference>
<dbReference type="GO" id="GO:0019284">
    <property type="term" value="P:L-methionine salvage from S-adenosylmethionine"/>
    <property type="evidence" value="ECO:0007669"/>
    <property type="project" value="TreeGrafter"/>
</dbReference>
<dbReference type="SUPFAM" id="SSF53167">
    <property type="entry name" value="Purine and uridine phosphorylases"/>
    <property type="match status" value="1"/>
</dbReference>
<dbReference type="NCBIfam" id="TIGR03664">
    <property type="entry name" value="fut_nucase"/>
    <property type="match status" value="1"/>
</dbReference>
<evidence type="ECO:0000256" key="1">
    <source>
        <dbReference type="HAMAP-Rule" id="MF_00991"/>
    </source>
</evidence>
<organism evidence="4">
    <name type="scientific">Thermosulfidibacter takaii</name>
    <dbReference type="NCBI Taxonomy" id="412593"/>
    <lineage>
        <taxon>Bacteria</taxon>
        <taxon>Pseudomonadati</taxon>
        <taxon>Thermosulfidibacterota</taxon>
        <taxon>Thermosulfidibacteria</taxon>
        <taxon>Thermosulfidibacterales</taxon>
        <taxon>Thermosulfidibacteraceae</taxon>
    </lineage>
</organism>
<dbReference type="GO" id="GO:0008782">
    <property type="term" value="F:adenosylhomocysteine nucleosidase activity"/>
    <property type="evidence" value="ECO:0007669"/>
    <property type="project" value="TreeGrafter"/>
</dbReference>
<comment type="pathway">
    <text evidence="1">Quinol/quinone metabolism; menaquinone biosynthesis.</text>
</comment>
<dbReference type="Gene3D" id="3.40.50.1580">
    <property type="entry name" value="Nucleoside phosphorylase domain"/>
    <property type="match status" value="1"/>
</dbReference>
<dbReference type="GO" id="GO:0005829">
    <property type="term" value="C:cytosol"/>
    <property type="evidence" value="ECO:0007669"/>
    <property type="project" value="TreeGrafter"/>
</dbReference>
<dbReference type="EC" id="3.2.2.26" evidence="1 2"/>
<comment type="function">
    <text evidence="1">Catalyzes the hydrolysis of futalosine (FL) to dehypoxanthine futalosine (DHFL) and hypoxanthine, a step in the biosynthesis of menaquinone (MK, vitamin K2).</text>
</comment>
<dbReference type="AlphaFoldDB" id="A0A7C0Y9T4"/>
<dbReference type="GO" id="GO:0009116">
    <property type="term" value="P:nucleoside metabolic process"/>
    <property type="evidence" value="ECO:0007669"/>
    <property type="project" value="InterPro"/>
</dbReference>
<dbReference type="UniPathway" id="UPA00079"/>
<reference evidence="4" key="1">
    <citation type="journal article" date="2020" name="mSystems">
        <title>Genome- and Community-Level Interaction Insights into Carbon Utilization and Element Cycling Functions of Hydrothermarchaeota in Hydrothermal Sediment.</title>
        <authorList>
            <person name="Zhou Z."/>
            <person name="Liu Y."/>
            <person name="Xu W."/>
            <person name="Pan J."/>
            <person name="Luo Z.H."/>
            <person name="Li M."/>
        </authorList>
    </citation>
    <scope>NUCLEOTIDE SEQUENCE [LARGE SCALE GENOMIC DNA]</scope>
    <source>
        <strain evidence="4">HyVt-115</strain>
    </source>
</reference>
<name>A0A7C0Y9T4_9BACT</name>
<comment type="caution">
    <text evidence="4">The sequence shown here is derived from an EMBL/GenBank/DDBJ whole genome shotgun (WGS) entry which is preliminary data.</text>
</comment>
<keyword evidence="4" id="KW-0326">Glycosidase</keyword>
<proteinExistence type="inferred from homology"/>
<dbReference type="InterPro" id="IPR000845">
    <property type="entry name" value="Nucleoside_phosphorylase_d"/>
</dbReference>
<dbReference type="InterPro" id="IPR035994">
    <property type="entry name" value="Nucleoside_phosphorylase_sf"/>
</dbReference>
<comment type="catalytic activity">
    <reaction evidence="1">
        <text>futalosine + H2O = dehypoxanthine futalosine + hypoxanthine</text>
        <dbReference type="Rhea" id="RHEA:25904"/>
        <dbReference type="ChEBI" id="CHEBI:15377"/>
        <dbReference type="ChEBI" id="CHEBI:17368"/>
        <dbReference type="ChEBI" id="CHEBI:58863"/>
        <dbReference type="ChEBI" id="CHEBI:58864"/>
        <dbReference type="EC" id="3.2.2.26"/>
    </reaction>
</comment>
<dbReference type="CDD" id="cd17766">
    <property type="entry name" value="futalosine_nucleosidase_MqnB"/>
    <property type="match status" value="1"/>
</dbReference>
<accession>A0A7C0Y9T4</accession>
<dbReference type="Pfam" id="PF01048">
    <property type="entry name" value="PNP_UDP_1"/>
    <property type="match status" value="1"/>
</dbReference>
<dbReference type="PANTHER" id="PTHR46832">
    <property type="entry name" value="5'-METHYLTHIOADENOSINE/S-ADENOSYLHOMOCYSTEINE NUCLEOSIDASE"/>
    <property type="match status" value="1"/>
</dbReference>
<dbReference type="HAMAP" id="MF_00991">
    <property type="entry name" value="MqnB"/>
    <property type="match status" value="1"/>
</dbReference>
<comment type="similarity">
    <text evidence="1">Belongs to the PNP/UDP phosphorylase family. Futalosine hydrolase subfamily.</text>
</comment>
<dbReference type="PANTHER" id="PTHR46832:SF2">
    <property type="entry name" value="FUTALOSINE HYDROLASE"/>
    <property type="match status" value="1"/>
</dbReference>
<feature type="domain" description="Nucleoside phosphorylase" evidence="3">
    <location>
        <begin position="11"/>
        <end position="225"/>
    </location>
</feature>
<evidence type="ECO:0000256" key="2">
    <source>
        <dbReference type="NCBIfam" id="TIGR03664"/>
    </source>
</evidence>
<sequence>MTESKGRKIPLAILAATWEELEPLIAPLKASFAEQGWRRVLLGKWGALEILLVETGVGKVNAAVATALAMEKWRPSLLLLIGIAGAMPSSGLKPLDLALATEEIYGDEGCMTEEGWLTPQSMDTAYLITEKGPIYHRFPLTVPPGLQLPKGPFVTLSAITGTAERAKELENIFPGIMCENMEGAAVAHVAAHYGVPLVEIRAMSNTAGPRQRHLWKVQEACQALGDFLLEKGLNAIRL</sequence>
<dbReference type="EMBL" id="DQWS01000217">
    <property type="protein sequence ID" value="HDD53556.1"/>
    <property type="molecule type" value="Genomic_DNA"/>
</dbReference>
<dbReference type="GO" id="GO:0009234">
    <property type="term" value="P:menaquinone biosynthetic process"/>
    <property type="evidence" value="ECO:0007669"/>
    <property type="project" value="UniProtKB-UniRule"/>
</dbReference>
<evidence type="ECO:0000259" key="3">
    <source>
        <dbReference type="Pfam" id="PF01048"/>
    </source>
</evidence>
<keyword evidence="1" id="KW-0474">Menaquinone biosynthesis</keyword>
<protein>
    <recommendedName>
        <fullName evidence="1 2">Futalosine hydrolase</fullName>
        <shortName evidence="1">FL hydrolase</shortName>
        <ecNumber evidence="1 2">3.2.2.26</ecNumber>
    </recommendedName>
    <alternativeName>
        <fullName evidence="1">Futalosine nucleosidase</fullName>
    </alternativeName>
    <alternativeName>
        <fullName evidence="1">Menaquinone biosynthetic enzyme MqnB</fullName>
    </alternativeName>
</protein>
<keyword evidence="1 4" id="KW-0378">Hydrolase</keyword>
<dbReference type="Proteomes" id="UP000885690">
    <property type="component" value="Unassembled WGS sequence"/>
</dbReference>
<gene>
    <name evidence="1 4" type="primary">mqnB</name>
    <name evidence="4" type="ORF">ENF32_05770</name>
</gene>
<evidence type="ECO:0000313" key="4">
    <source>
        <dbReference type="EMBL" id="HDD53556.1"/>
    </source>
</evidence>
<dbReference type="InterPro" id="IPR019963">
    <property type="entry name" value="FL_hydrolase_MqnB"/>
</dbReference>